<feature type="transmembrane region" description="Helical" evidence="2">
    <location>
        <begin position="129"/>
        <end position="150"/>
    </location>
</feature>
<organism evidence="4 5">
    <name type="scientific">Phyllachora maydis</name>
    <dbReference type="NCBI Taxonomy" id="1825666"/>
    <lineage>
        <taxon>Eukaryota</taxon>
        <taxon>Fungi</taxon>
        <taxon>Dikarya</taxon>
        <taxon>Ascomycota</taxon>
        <taxon>Pezizomycotina</taxon>
        <taxon>Sordariomycetes</taxon>
        <taxon>Sordariomycetidae</taxon>
        <taxon>Phyllachorales</taxon>
        <taxon>Phyllachoraceae</taxon>
        <taxon>Phyllachora</taxon>
    </lineage>
</organism>
<accession>A0AAD9I1Q6</accession>
<keyword evidence="2" id="KW-0812">Transmembrane</keyword>
<keyword evidence="2" id="KW-0472">Membrane</keyword>
<feature type="chain" id="PRO_5041934894" description="Integral membrane protein" evidence="3">
    <location>
        <begin position="22"/>
        <end position="223"/>
    </location>
</feature>
<sequence>MAAPAPVTTLFPLASLPACAGQCGVLFDVNGACVPPHAPEAAASVYDSCFCNDPRLAAWRTSAADLCKNNCAAADLTTIENWYLSFCNANGGTPSTTSGSSSSTGSATSLSGKTNDGTGGTWLSTHSQWVVFLVVVVVAITGIWIGSCVWRKHYLAKKDRQYALGKGLARATESGRVVPNTSAGSVHVPGAGIFNPAPIGSAGVYDGEKVRKEKKKWVVTERT</sequence>
<keyword evidence="5" id="KW-1185">Reference proteome</keyword>
<feature type="region of interest" description="Disordered" evidence="1">
    <location>
        <begin position="94"/>
        <end position="113"/>
    </location>
</feature>
<proteinExistence type="predicted"/>
<gene>
    <name evidence="4" type="ORF">P8C59_003590</name>
</gene>
<protein>
    <recommendedName>
        <fullName evidence="6">Integral membrane protein</fullName>
    </recommendedName>
</protein>
<keyword evidence="2" id="KW-1133">Transmembrane helix</keyword>
<evidence type="ECO:0000313" key="4">
    <source>
        <dbReference type="EMBL" id="KAK2068980.1"/>
    </source>
</evidence>
<dbReference type="EMBL" id="JAQQPM010000002">
    <property type="protein sequence ID" value="KAK2068980.1"/>
    <property type="molecule type" value="Genomic_DNA"/>
</dbReference>
<dbReference type="Proteomes" id="UP001217918">
    <property type="component" value="Unassembled WGS sequence"/>
</dbReference>
<dbReference type="AlphaFoldDB" id="A0AAD9I1Q6"/>
<name>A0AAD9I1Q6_9PEZI</name>
<evidence type="ECO:0000256" key="1">
    <source>
        <dbReference type="SAM" id="MobiDB-lite"/>
    </source>
</evidence>
<reference evidence="4" key="1">
    <citation type="journal article" date="2023" name="Mol. Plant Microbe Interact.">
        <title>Elucidating the Obligate Nature and Biological Capacity of an Invasive Fungal Corn Pathogen.</title>
        <authorList>
            <person name="MacCready J.S."/>
            <person name="Roggenkamp E.M."/>
            <person name="Gdanetz K."/>
            <person name="Chilvers M.I."/>
        </authorList>
    </citation>
    <scope>NUCLEOTIDE SEQUENCE</scope>
    <source>
        <strain evidence="4">PM02</strain>
    </source>
</reference>
<evidence type="ECO:0000313" key="5">
    <source>
        <dbReference type="Proteomes" id="UP001217918"/>
    </source>
</evidence>
<evidence type="ECO:0008006" key="6">
    <source>
        <dbReference type="Google" id="ProtNLM"/>
    </source>
</evidence>
<keyword evidence="3" id="KW-0732">Signal</keyword>
<feature type="signal peptide" evidence="3">
    <location>
        <begin position="1"/>
        <end position="21"/>
    </location>
</feature>
<evidence type="ECO:0000256" key="3">
    <source>
        <dbReference type="SAM" id="SignalP"/>
    </source>
</evidence>
<evidence type="ECO:0000256" key="2">
    <source>
        <dbReference type="SAM" id="Phobius"/>
    </source>
</evidence>
<comment type="caution">
    <text evidence="4">The sequence shown here is derived from an EMBL/GenBank/DDBJ whole genome shotgun (WGS) entry which is preliminary data.</text>
</comment>
<feature type="compositionally biased region" description="Low complexity" evidence="1">
    <location>
        <begin position="94"/>
        <end position="112"/>
    </location>
</feature>